<name>A0A8S5PLN4_9CAUD</name>
<evidence type="ECO:0000313" key="1">
    <source>
        <dbReference type="EMBL" id="DAE07982.1"/>
    </source>
</evidence>
<accession>A0A8S5PLN4</accession>
<organism evidence="1">
    <name type="scientific">Siphoviridae sp. ctbLB3</name>
    <dbReference type="NCBI Taxonomy" id="2825565"/>
    <lineage>
        <taxon>Viruses</taxon>
        <taxon>Duplodnaviria</taxon>
        <taxon>Heunggongvirae</taxon>
        <taxon>Uroviricota</taxon>
        <taxon>Caudoviricetes</taxon>
    </lineage>
</organism>
<reference evidence="1" key="1">
    <citation type="journal article" date="2021" name="Proc. Natl. Acad. Sci. U.S.A.">
        <title>A Catalog of Tens of Thousands of Viruses from Human Metagenomes Reveals Hidden Associations with Chronic Diseases.</title>
        <authorList>
            <person name="Tisza M.J."/>
            <person name="Buck C.B."/>
        </authorList>
    </citation>
    <scope>NUCLEOTIDE SEQUENCE</scope>
    <source>
        <strain evidence="1">CtbLB3</strain>
    </source>
</reference>
<proteinExistence type="predicted"/>
<dbReference type="EMBL" id="BK015460">
    <property type="protein sequence ID" value="DAE07982.1"/>
    <property type="molecule type" value="Genomic_DNA"/>
</dbReference>
<sequence length="30" mass="3724">MWRFFCVLRNTLHAFGRASRRLQRFLKAKN</sequence>
<protein>
    <submittedName>
        <fullName evidence="1">Uncharacterized protein</fullName>
    </submittedName>
</protein>